<dbReference type="InterPro" id="IPR005358">
    <property type="entry name" value="Puta_zinc/iron-chelating_dom"/>
</dbReference>
<comment type="caution">
    <text evidence="1">The sequence shown here is derived from an EMBL/GenBank/DDBJ whole genome shotgun (WGS) entry which is preliminary data.</text>
</comment>
<dbReference type="Pfam" id="PF03692">
    <property type="entry name" value="CxxCxxCC"/>
    <property type="match status" value="1"/>
</dbReference>
<dbReference type="PANTHER" id="PTHR35866">
    <property type="entry name" value="PUTATIVE-RELATED"/>
    <property type="match status" value="1"/>
</dbReference>
<protein>
    <submittedName>
        <fullName evidence="1">YkgJ family cysteine cluster protein</fullName>
    </submittedName>
</protein>
<evidence type="ECO:0000313" key="1">
    <source>
        <dbReference type="EMBL" id="GCC51467.1"/>
    </source>
</evidence>
<name>A0A401U9A9_9BACT</name>
<dbReference type="RefSeq" id="WP_127122131.1">
    <property type="nucleotide sequence ID" value="NZ_BHXQ01000003.1"/>
</dbReference>
<dbReference type="EMBL" id="BHXQ01000003">
    <property type="protein sequence ID" value="GCC51467.1"/>
    <property type="molecule type" value="Genomic_DNA"/>
</dbReference>
<keyword evidence="2" id="KW-1185">Reference proteome</keyword>
<gene>
    <name evidence="1" type="ORF">SanaruYs_16920</name>
</gene>
<dbReference type="AlphaFoldDB" id="A0A401U9A9"/>
<sequence>MCAVKPHPFFIVVLCVLLDLDIIRKKSEELREENKRFKTFLKPIPTRMVDNYVQELDKEIAASIDCTTCGNCCKVLEPPVDNDEIQRLANLKKISADEFEKQYVGKETGTDIDFLKCQPCIFLQSDSCTIYQDRPASCADYPHLHQPNIKFRWKSLMDNYAMCPIVYNVVEALKEKTGFRIDVLIR</sequence>
<evidence type="ECO:0000313" key="2">
    <source>
        <dbReference type="Proteomes" id="UP000288227"/>
    </source>
</evidence>
<proteinExistence type="predicted"/>
<dbReference type="PANTHER" id="PTHR35866:SF1">
    <property type="entry name" value="YKGJ FAMILY CYSTEINE CLUSTER PROTEIN"/>
    <property type="match status" value="1"/>
</dbReference>
<dbReference type="OrthoDB" id="7391735at2"/>
<reference evidence="1 2" key="1">
    <citation type="submission" date="2018-11" db="EMBL/GenBank/DDBJ databases">
        <title>Chryseotalea sanarue gen. nov., sp., nov., a member of the family Cytophagaceae, isolated from a brackish lake in Hamamatsu Japan.</title>
        <authorList>
            <person name="Maejima Y."/>
            <person name="Iino T."/>
            <person name="Muraguchi Y."/>
            <person name="Fukuda K."/>
            <person name="Ohkuma M."/>
            <person name="Moriuchi R."/>
            <person name="Dohra H."/>
            <person name="Kimbara K."/>
            <person name="Shintani M."/>
        </authorList>
    </citation>
    <scope>NUCLEOTIDE SEQUENCE [LARGE SCALE GENOMIC DNA]</scope>
    <source>
        <strain evidence="1 2">Ys</strain>
    </source>
</reference>
<organism evidence="1 2">
    <name type="scientific">Chryseotalea sanaruensis</name>
    <dbReference type="NCBI Taxonomy" id="2482724"/>
    <lineage>
        <taxon>Bacteria</taxon>
        <taxon>Pseudomonadati</taxon>
        <taxon>Bacteroidota</taxon>
        <taxon>Cytophagia</taxon>
        <taxon>Cytophagales</taxon>
        <taxon>Chryseotaleaceae</taxon>
        <taxon>Chryseotalea</taxon>
    </lineage>
</organism>
<accession>A0A401U9A9</accession>
<dbReference type="Proteomes" id="UP000288227">
    <property type="component" value="Unassembled WGS sequence"/>
</dbReference>